<evidence type="ECO:0000313" key="5">
    <source>
        <dbReference type="Proteomes" id="UP000697127"/>
    </source>
</evidence>
<gene>
    <name evidence="4" type="ORF">C6P40_004874</name>
</gene>
<comment type="similarity">
    <text evidence="1">Belongs to the class-I pyridoxal-phosphate-dependent aminotransferase family.</text>
</comment>
<dbReference type="Gene3D" id="3.40.640.10">
    <property type="entry name" value="Type I PLP-dependent aspartate aminotransferase-like (Major domain)"/>
    <property type="match status" value="1"/>
</dbReference>
<dbReference type="InterPro" id="IPR015421">
    <property type="entry name" value="PyrdxlP-dep_Trfase_major"/>
</dbReference>
<dbReference type="GO" id="GO:0030170">
    <property type="term" value="F:pyridoxal phosphate binding"/>
    <property type="evidence" value="ECO:0007669"/>
    <property type="project" value="InterPro"/>
</dbReference>
<keyword evidence="2" id="KW-0663">Pyridoxal phosphate</keyword>
<evidence type="ECO:0000256" key="2">
    <source>
        <dbReference type="ARBA" id="ARBA00022898"/>
    </source>
</evidence>
<protein>
    <recommendedName>
        <fullName evidence="3">Aminotransferase class I/classII large domain-containing protein</fullName>
    </recommendedName>
</protein>
<dbReference type="CDD" id="cd00609">
    <property type="entry name" value="AAT_like"/>
    <property type="match status" value="1"/>
</dbReference>
<sequence length="375" mass="42024">MVKQEPFYLEQFADKWENSADITLAETCSCAVSINELQTLVGAELDISKILDKQLGYGWIYGSEELKTQISKIYETISNKDIVITTGGIGANFLSFYSLIEKGDHVIVVDPAYQQLSSLPELFGAEVSFWKLKEENGWQPDLQELKSLVKYNTKMIILSSPNNPTGAFISIDDLNKIIDIAKSNDLYILSDEVYRPLFHSVPKDEIPKSIVDLYEKGISTGSMSKAFALAGLRLGWIACKNVPFVEDCLNKRDYNTISVTPINDMIATFALTHKDILLKRNESLCIKNLQIVKKFVDESNGKLKFVPPSTGTTCLIKVVGVNDTNQLCLDLIKEYKTLFIPGETFQYPGYLRVGYGSSTQDVIEGMTNLLKYLNK</sequence>
<evidence type="ECO:0000259" key="3">
    <source>
        <dbReference type="Pfam" id="PF00155"/>
    </source>
</evidence>
<dbReference type="EMBL" id="PUHW01000074">
    <property type="protein sequence ID" value="KAG0689536.1"/>
    <property type="molecule type" value="Genomic_DNA"/>
</dbReference>
<proteinExistence type="inferred from homology"/>
<evidence type="ECO:0000313" key="4">
    <source>
        <dbReference type="EMBL" id="KAG0689536.1"/>
    </source>
</evidence>
<evidence type="ECO:0000256" key="1">
    <source>
        <dbReference type="ARBA" id="ARBA00007441"/>
    </source>
</evidence>
<dbReference type="GO" id="GO:0003824">
    <property type="term" value="F:catalytic activity"/>
    <property type="evidence" value="ECO:0007669"/>
    <property type="project" value="InterPro"/>
</dbReference>
<dbReference type="InterPro" id="IPR004838">
    <property type="entry name" value="NHTrfase_class1_PyrdxlP-BS"/>
</dbReference>
<dbReference type="Proteomes" id="UP000697127">
    <property type="component" value="Unassembled WGS sequence"/>
</dbReference>
<dbReference type="PANTHER" id="PTHR43510:SF1">
    <property type="entry name" value="AMINOTRANSFERASE FUNCTION, HYPOTHETICAL (EUROFUNG)"/>
    <property type="match status" value="1"/>
</dbReference>
<dbReference type="PANTHER" id="PTHR43510">
    <property type="entry name" value="AMINOTRANSFERASE FUNCTION, HYPOTHETICAL (EUROFUNG)"/>
    <property type="match status" value="1"/>
</dbReference>
<comment type="caution">
    <text evidence="4">The sequence shown here is derived from an EMBL/GenBank/DDBJ whole genome shotgun (WGS) entry which is preliminary data.</text>
</comment>
<dbReference type="InterPro" id="IPR015422">
    <property type="entry name" value="PyrdxlP-dep_Trfase_small"/>
</dbReference>
<dbReference type="Pfam" id="PF00155">
    <property type="entry name" value="Aminotran_1_2"/>
    <property type="match status" value="1"/>
</dbReference>
<organism evidence="4 5">
    <name type="scientific">Pichia californica</name>
    <dbReference type="NCBI Taxonomy" id="460514"/>
    <lineage>
        <taxon>Eukaryota</taxon>
        <taxon>Fungi</taxon>
        <taxon>Dikarya</taxon>
        <taxon>Ascomycota</taxon>
        <taxon>Saccharomycotina</taxon>
        <taxon>Pichiomycetes</taxon>
        <taxon>Pichiales</taxon>
        <taxon>Pichiaceae</taxon>
        <taxon>Pichia</taxon>
    </lineage>
</organism>
<keyword evidence="5" id="KW-1185">Reference proteome</keyword>
<dbReference type="OrthoDB" id="7042322at2759"/>
<feature type="domain" description="Aminotransferase class I/classII large" evidence="3">
    <location>
        <begin position="54"/>
        <end position="362"/>
    </location>
</feature>
<reference evidence="4" key="1">
    <citation type="submission" date="2020-11" db="EMBL/GenBank/DDBJ databases">
        <title>Kefir isolates.</title>
        <authorList>
            <person name="Marcisauskas S."/>
            <person name="Kim Y."/>
            <person name="Blasche S."/>
        </authorList>
    </citation>
    <scope>NUCLEOTIDE SEQUENCE</scope>
    <source>
        <strain evidence="4">Olga-1</strain>
    </source>
</reference>
<dbReference type="InterPro" id="IPR015424">
    <property type="entry name" value="PyrdxlP-dep_Trfase"/>
</dbReference>
<dbReference type="SUPFAM" id="SSF53383">
    <property type="entry name" value="PLP-dependent transferases"/>
    <property type="match status" value="1"/>
</dbReference>
<dbReference type="AlphaFoldDB" id="A0A9P7BG30"/>
<dbReference type="InterPro" id="IPR004839">
    <property type="entry name" value="Aminotransferase_I/II_large"/>
</dbReference>
<dbReference type="PROSITE" id="PS00105">
    <property type="entry name" value="AA_TRANSFER_CLASS_1"/>
    <property type="match status" value="1"/>
</dbReference>
<name>A0A9P7BG30_9ASCO</name>
<dbReference type="Gene3D" id="3.90.1150.10">
    <property type="entry name" value="Aspartate Aminotransferase, domain 1"/>
    <property type="match status" value="1"/>
</dbReference>
<accession>A0A9P7BG30</accession>